<evidence type="ECO:0000259" key="11">
    <source>
        <dbReference type="PROSITE" id="PS50026"/>
    </source>
</evidence>
<keyword evidence="8" id="KW-0675">Receptor</keyword>
<dbReference type="FunFam" id="2.10.25.10:FF:000010">
    <property type="entry name" value="Pro-epidermal growth factor"/>
    <property type="match status" value="1"/>
</dbReference>
<evidence type="ECO:0000256" key="1">
    <source>
        <dbReference type="ARBA" id="ARBA00004479"/>
    </source>
</evidence>
<keyword evidence="7" id="KW-1015">Disulfide bond</keyword>
<evidence type="ECO:0000256" key="7">
    <source>
        <dbReference type="ARBA" id="ARBA00023157"/>
    </source>
</evidence>
<dbReference type="GO" id="GO:0016020">
    <property type="term" value="C:membrane"/>
    <property type="evidence" value="ECO:0007669"/>
    <property type="project" value="UniProtKB-SubCell"/>
</dbReference>
<dbReference type="VEuPathDB" id="CryptoDB:Cvel_16546"/>
<dbReference type="GO" id="GO:0005509">
    <property type="term" value="F:calcium ion binding"/>
    <property type="evidence" value="ECO:0007669"/>
    <property type="project" value="InterPro"/>
</dbReference>
<dbReference type="PANTHER" id="PTHR24034">
    <property type="entry name" value="EGF-LIKE DOMAIN-CONTAINING PROTEIN"/>
    <property type="match status" value="1"/>
</dbReference>
<comment type="caution">
    <text evidence="10">Lacks conserved residue(s) required for the propagation of feature annotation.</text>
</comment>
<gene>
    <name evidence="12" type="ORF">Cvel_16546</name>
</gene>
<evidence type="ECO:0000256" key="10">
    <source>
        <dbReference type="PROSITE-ProRule" id="PRU00076"/>
    </source>
</evidence>
<evidence type="ECO:0000256" key="2">
    <source>
        <dbReference type="ARBA" id="ARBA00022536"/>
    </source>
</evidence>
<dbReference type="InterPro" id="IPR001881">
    <property type="entry name" value="EGF-like_Ca-bd_dom"/>
</dbReference>
<keyword evidence="3" id="KW-0812">Transmembrane</keyword>
<dbReference type="InterPro" id="IPR018097">
    <property type="entry name" value="EGF_Ca-bd_CS"/>
</dbReference>
<accession>A0A0G4FEM4</accession>
<evidence type="ECO:0000256" key="6">
    <source>
        <dbReference type="ARBA" id="ARBA00023136"/>
    </source>
</evidence>
<dbReference type="EMBL" id="CDMZ01000307">
    <property type="protein sequence ID" value="CEM11434.1"/>
    <property type="molecule type" value="Genomic_DNA"/>
</dbReference>
<keyword evidence="4" id="KW-0677">Repeat</keyword>
<dbReference type="Gene3D" id="2.10.25.10">
    <property type="entry name" value="Laminin"/>
    <property type="match status" value="21"/>
</dbReference>
<evidence type="ECO:0000256" key="9">
    <source>
        <dbReference type="ARBA" id="ARBA00023180"/>
    </source>
</evidence>
<dbReference type="InterPro" id="IPR049883">
    <property type="entry name" value="NOTCH1_EGF-like"/>
</dbReference>
<keyword evidence="6" id="KW-0472">Membrane</keyword>
<evidence type="ECO:0000256" key="8">
    <source>
        <dbReference type="ARBA" id="ARBA00023170"/>
    </source>
</evidence>
<dbReference type="SMART" id="SM00179">
    <property type="entry name" value="EGF_CA"/>
    <property type="match status" value="15"/>
</dbReference>
<reference evidence="12" key="1">
    <citation type="submission" date="2014-11" db="EMBL/GenBank/DDBJ databases">
        <authorList>
            <person name="Otto D Thomas"/>
            <person name="Naeem Raeece"/>
        </authorList>
    </citation>
    <scope>NUCLEOTIDE SEQUENCE</scope>
</reference>
<dbReference type="PROSITE" id="PS00010">
    <property type="entry name" value="ASX_HYDROXYL"/>
    <property type="match status" value="5"/>
</dbReference>
<keyword evidence="2 10" id="KW-0245">EGF-like domain</keyword>
<keyword evidence="5" id="KW-1133">Transmembrane helix</keyword>
<dbReference type="FunFam" id="2.10.25.10:FF:000009">
    <property type="entry name" value="Low-density lipoprotein receptor isoform 1"/>
    <property type="match status" value="2"/>
</dbReference>
<dbReference type="PhylomeDB" id="A0A0G4FEM4"/>
<evidence type="ECO:0000313" key="12">
    <source>
        <dbReference type="EMBL" id="CEM11434.1"/>
    </source>
</evidence>
<dbReference type="PANTHER" id="PTHR24034:SF89">
    <property type="entry name" value="COMPLEMENT COMPONENT C1Q RECEPTOR"/>
    <property type="match status" value="1"/>
</dbReference>
<dbReference type="PROSITE" id="PS01187">
    <property type="entry name" value="EGF_CA"/>
    <property type="match status" value="7"/>
</dbReference>
<dbReference type="InterPro" id="IPR050751">
    <property type="entry name" value="ECM_structural_protein"/>
</dbReference>
<feature type="domain" description="EGF-like" evidence="11">
    <location>
        <begin position="624"/>
        <end position="665"/>
    </location>
</feature>
<proteinExistence type="predicted"/>
<protein>
    <recommendedName>
        <fullName evidence="11">EGF-like domain-containing protein</fullName>
    </recommendedName>
</protein>
<dbReference type="Pfam" id="PF14670">
    <property type="entry name" value="FXa_inhibition"/>
    <property type="match status" value="6"/>
</dbReference>
<dbReference type="SUPFAM" id="SSF57196">
    <property type="entry name" value="EGF/Laminin"/>
    <property type="match status" value="2"/>
</dbReference>
<evidence type="ECO:0000256" key="4">
    <source>
        <dbReference type="ARBA" id="ARBA00022737"/>
    </source>
</evidence>
<evidence type="ECO:0000256" key="5">
    <source>
        <dbReference type="ARBA" id="ARBA00022989"/>
    </source>
</evidence>
<sequence length="1143" mass="119844">MDTQGSFSCACVWPGTELGADGRSCPYKSASSDCAKGYKKDSSSGECVNVNECIQDPEPCEQLCMDTPGSFTCACPWPGTVLAMDGRSCESAAAREVEAKQMTALTASCEDNNGGCEQMCTMEGGKPSCSCSAGFKLQGQTKCMNVNECARSPEPCEQLCVDTQGSFSCSCVWPGTELAADGRSSCAVVMAAEEPKQTQKCSENNGGCDDICTMEGGEAKCSCQPGYKLKNGNKCVNVNECAAEVEPCEQLCMDTEGSFSCACVFPGTELAADGHLCVAKKSSECSKGYMKNGNGECVNVNECAQDPEPCDQLCMDTPGSFTCACPFPGTVLAEDGKSCKESATIMAAQVSIQEKKKTCSQNNGECEQVCTMEGGEAKCSCLPGYSLQNGKCMNVNECLMEPCEQLCIDTQGSFTCSCVWPGTFLAEDQRTCAEAPAVTVAGASCKPGQKKNADGACVNINECAADTTPCEQLCIDTEGSFACECVWPATVLAEDGRTCNSVASVAPKQAATIEATQLRGAKTCETDNGGCEQLCIEEGGQVTCGCSDGYTLKGKTECVNVNECAAEVEPCEQLCIDTQGSFICSCVWPGTELAADGRSCVDKTTSSLECAKGFKKNEKGQCVNVNECAYDPEPCEQLCMDTPGSFTCACPWPGTVLAMDGRSCESAAAREVEAKQMTALTASCEDNNGGCEQMCTMEGGKPSCSCSAGFKLQGQTKCMNVNECARSPEPCEQLCVDTQGSFSCSCVWPGTELAADGRSCVEKSAASECASGYKKNPAGECVNVNECAVDDGPCEQLCMDTPGSFTCACPFPGTVLAEDGKSCKESATIMAAQVSIQEKKKTCSQNNGGCEQACTMEGGEAKCSCLPGYSLQNGKCMNVNECAGDDVPCDQLCIDTQGSFTCSCVWPGTQLAPNGRDCVDKPSSASCPKGYEKDASSGECVDVNECMQTPEPCEQLCMNTPGSYSCQCVWPGTVLADDGKTCRDASKMVSEVLSASCNKNNGGCQQMCSEEGGEVQCGCKDGYILKEGGRCVNANECAASPEPCEQLCIDTEGSFACACVWPGTQLQSDGKSCEVQTSANDKCPKGYAKKETDGECENVNECAADGMCEQLCIDTPGSFTCSCIWPGTVLAEDGKSCNEVGRR</sequence>
<dbReference type="SMART" id="SM00181">
    <property type="entry name" value="EGF"/>
    <property type="match status" value="21"/>
</dbReference>
<organism evidence="12">
    <name type="scientific">Chromera velia CCMP2878</name>
    <dbReference type="NCBI Taxonomy" id="1169474"/>
    <lineage>
        <taxon>Eukaryota</taxon>
        <taxon>Sar</taxon>
        <taxon>Alveolata</taxon>
        <taxon>Colpodellida</taxon>
        <taxon>Chromeraceae</taxon>
        <taxon>Chromera</taxon>
    </lineage>
</organism>
<name>A0A0G4FEM4_9ALVE</name>
<dbReference type="InterPro" id="IPR000152">
    <property type="entry name" value="EGF-type_Asp/Asn_hydroxyl_site"/>
</dbReference>
<dbReference type="Pfam" id="PF07645">
    <property type="entry name" value="EGF_CA"/>
    <property type="match status" value="7"/>
</dbReference>
<comment type="subcellular location">
    <subcellularLocation>
        <location evidence="1">Membrane</location>
        <topology evidence="1">Single-pass type I membrane protein</topology>
    </subcellularLocation>
</comment>
<dbReference type="InterPro" id="IPR000742">
    <property type="entry name" value="EGF"/>
</dbReference>
<evidence type="ECO:0000256" key="3">
    <source>
        <dbReference type="ARBA" id="ARBA00022692"/>
    </source>
</evidence>
<dbReference type="AlphaFoldDB" id="A0A0G4FEM4"/>
<dbReference type="PROSITE" id="PS50026">
    <property type="entry name" value="EGF_3"/>
    <property type="match status" value="1"/>
</dbReference>
<dbReference type="InterPro" id="IPR009030">
    <property type="entry name" value="Growth_fac_rcpt_cys_sf"/>
</dbReference>
<dbReference type="SUPFAM" id="SSF57184">
    <property type="entry name" value="Growth factor receptor domain"/>
    <property type="match status" value="6"/>
</dbReference>
<keyword evidence="9" id="KW-0325">Glycoprotein</keyword>